<keyword evidence="2" id="KW-0813">Transport</keyword>
<dbReference type="RefSeq" id="WP_271999204.1">
    <property type="nucleotide sequence ID" value="NZ_JAQNDN010000007.1"/>
</dbReference>
<dbReference type="NCBIfam" id="TIGR01730">
    <property type="entry name" value="RND_mfp"/>
    <property type="match status" value="1"/>
</dbReference>
<evidence type="ECO:0000259" key="6">
    <source>
        <dbReference type="Pfam" id="PF25954"/>
    </source>
</evidence>
<dbReference type="EMBL" id="JAQNDN010000007">
    <property type="protein sequence ID" value="MDC0669388.1"/>
    <property type="molecule type" value="Genomic_DNA"/>
</dbReference>
<dbReference type="Proteomes" id="UP001217838">
    <property type="component" value="Unassembled WGS sequence"/>
</dbReference>
<dbReference type="Gene3D" id="2.40.30.170">
    <property type="match status" value="1"/>
</dbReference>
<evidence type="ECO:0000256" key="4">
    <source>
        <dbReference type="SAM" id="SignalP"/>
    </source>
</evidence>
<evidence type="ECO:0000256" key="1">
    <source>
        <dbReference type="ARBA" id="ARBA00009477"/>
    </source>
</evidence>
<dbReference type="Gene3D" id="2.40.50.100">
    <property type="match status" value="1"/>
</dbReference>
<protein>
    <submittedName>
        <fullName evidence="8">Efflux RND transporter periplasmic adaptor subunit</fullName>
    </submittedName>
</protein>
<reference evidence="8 9" key="1">
    <citation type="submission" date="2022-11" db="EMBL/GenBank/DDBJ databases">
        <title>Minimal conservation of predation-associated metabolite biosynthetic gene clusters underscores biosynthetic potential of Myxococcota including descriptions for ten novel species: Archangium lansinium sp. nov., Myxococcus landrumus sp. nov., Nannocystis bai.</title>
        <authorList>
            <person name="Ahearne A."/>
            <person name="Stevens C."/>
            <person name="Dowd S."/>
        </authorList>
    </citation>
    <scope>NUCLEOTIDE SEQUENCE [LARGE SCALE GENOMIC DNA]</scope>
    <source>
        <strain evidence="8 9">NCELM</strain>
    </source>
</reference>
<feature type="coiled-coil region" evidence="3">
    <location>
        <begin position="120"/>
        <end position="147"/>
    </location>
</feature>
<evidence type="ECO:0000256" key="3">
    <source>
        <dbReference type="SAM" id="Coils"/>
    </source>
</evidence>
<evidence type="ECO:0000313" key="9">
    <source>
        <dbReference type="Proteomes" id="UP001217838"/>
    </source>
</evidence>
<dbReference type="Pfam" id="PF25975">
    <property type="entry name" value="CzcB_C"/>
    <property type="match status" value="1"/>
</dbReference>
<gene>
    <name evidence="8" type="ORF">POL58_16660</name>
</gene>
<dbReference type="InterPro" id="IPR058649">
    <property type="entry name" value="CzcB_C"/>
</dbReference>
<dbReference type="Gene3D" id="2.40.420.20">
    <property type="match status" value="1"/>
</dbReference>
<evidence type="ECO:0000259" key="5">
    <source>
        <dbReference type="Pfam" id="PF25917"/>
    </source>
</evidence>
<feature type="domain" description="CzcB-like C-terminal circularly permuted SH3-like" evidence="7">
    <location>
        <begin position="307"/>
        <end position="365"/>
    </location>
</feature>
<keyword evidence="3" id="KW-0175">Coiled coil</keyword>
<evidence type="ECO:0000259" key="7">
    <source>
        <dbReference type="Pfam" id="PF25975"/>
    </source>
</evidence>
<comment type="caution">
    <text evidence="8">The sequence shown here is derived from an EMBL/GenBank/DDBJ whole genome shotgun (WGS) entry which is preliminary data.</text>
</comment>
<feature type="domain" description="Multidrug resistance protein MdtA-like barrel-sandwich hybrid" evidence="5">
    <location>
        <begin position="86"/>
        <end position="214"/>
    </location>
</feature>
<dbReference type="PROSITE" id="PS51257">
    <property type="entry name" value="PROKAR_LIPOPROTEIN"/>
    <property type="match status" value="1"/>
</dbReference>
<dbReference type="InterPro" id="IPR051909">
    <property type="entry name" value="MFP_Cation_Efflux"/>
</dbReference>
<name>A0ABT5B5I9_9BACT</name>
<comment type="similarity">
    <text evidence="1">Belongs to the membrane fusion protein (MFP) (TC 8.A.1) family.</text>
</comment>
<dbReference type="Pfam" id="PF25917">
    <property type="entry name" value="BSH_RND"/>
    <property type="match status" value="1"/>
</dbReference>
<dbReference type="PANTHER" id="PTHR30097:SF4">
    <property type="entry name" value="SLR6042 PROTEIN"/>
    <property type="match status" value="1"/>
</dbReference>
<evidence type="ECO:0000313" key="8">
    <source>
        <dbReference type="EMBL" id="MDC0669388.1"/>
    </source>
</evidence>
<keyword evidence="4" id="KW-0732">Signal</keyword>
<organism evidence="8 9">
    <name type="scientific">Nannocystis radixulma</name>
    <dbReference type="NCBI Taxonomy" id="2995305"/>
    <lineage>
        <taxon>Bacteria</taxon>
        <taxon>Pseudomonadati</taxon>
        <taxon>Myxococcota</taxon>
        <taxon>Polyangia</taxon>
        <taxon>Nannocystales</taxon>
        <taxon>Nannocystaceae</taxon>
        <taxon>Nannocystis</taxon>
    </lineage>
</organism>
<dbReference type="Pfam" id="PF25954">
    <property type="entry name" value="Beta-barrel_RND_2"/>
    <property type="match status" value="1"/>
</dbReference>
<dbReference type="PANTHER" id="PTHR30097">
    <property type="entry name" value="CATION EFFLUX SYSTEM PROTEIN CUSB"/>
    <property type="match status" value="1"/>
</dbReference>
<accession>A0ABT5B5I9</accession>
<proteinExistence type="inferred from homology"/>
<sequence>MKRLFCAAQFLALATLVVGCSGANSAPAPATEQVAGVPLVDPDVRHVAVNDRSLPYVRVEEALLEPENAVIRAPARVAFRDGAVSTVGAPAPGRVIKLLVEAGEKVEVGAPLLTIASPEASEYAMELARARIEVQAANDAVTRQEDMAKKGVGREVEQIAAKHRLAEARASLTHAQKTVSMLGPNSGGMVTVTAPIEGTILRRFTTVGAQVEPGGDPLLEIGNPEALWVVAEVFQDDLLLVREGAKVNLEFAARPGIVVGHVVGIGVLVDTGLRRAPVYVAIDQAVVGLTPGAYARANIIAPAEEGVTLPKTAVLIKDGTHSIVYVEDAPGKFAQRDVVLGHTFGEHVQVISGIKPGERIAVSGALLIDGEAQQLL</sequence>
<evidence type="ECO:0000256" key="2">
    <source>
        <dbReference type="ARBA" id="ARBA00022448"/>
    </source>
</evidence>
<dbReference type="SUPFAM" id="SSF111369">
    <property type="entry name" value="HlyD-like secretion proteins"/>
    <property type="match status" value="1"/>
</dbReference>
<feature type="signal peptide" evidence="4">
    <location>
        <begin position="1"/>
        <end position="30"/>
    </location>
</feature>
<keyword evidence="9" id="KW-1185">Reference proteome</keyword>
<feature type="domain" description="CusB-like beta-barrel" evidence="6">
    <location>
        <begin position="227"/>
        <end position="300"/>
    </location>
</feature>
<feature type="chain" id="PRO_5045171467" evidence="4">
    <location>
        <begin position="31"/>
        <end position="376"/>
    </location>
</feature>
<dbReference type="InterPro" id="IPR006143">
    <property type="entry name" value="RND_pump_MFP"/>
</dbReference>
<dbReference type="InterPro" id="IPR058792">
    <property type="entry name" value="Beta-barrel_RND_2"/>
</dbReference>
<dbReference type="InterPro" id="IPR058625">
    <property type="entry name" value="MdtA-like_BSH"/>
</dbReference>